<evidence type="ECO:0000313" key="2">
    <source>
        <dbReference type="EMBL" id="GHM59215.1"/>
    </source>
</evidence>
<accession>A0A8J3HUL5</accession>
<organism evidence="2 3">
    <name type="scientific">Candidatus Mesenet longicola</name>
    <dbReference type="NCBI Taxonomy" id="1892558"/>
    <lineage>
        <taxon>Bacteria</taxon>
        <taxon>Pseudomonadati</taxon>
        <taxon>Pseudomonadota</taxon>
        <taxon>Alphaproteobacteria</taxon>
        <taxon>Rickettsiales</taxon>
        <taxon>Anaplasmataceae</taxon>
        <taxon>Candidatus Mesenet</taxon>
    </lineage>
</organism>
<reference evidence="2 3" key="1">
    <citation type="journal article" date="2021" name="Microb. Ecol.">
        <title>Candidatus Mesenet longicola: Novel Endosymbionts of Brontispa longissima that Induce Cytoplasmic Incompatibility.</title>
        <authorList>
            <person name="Takano S."/>
            <person name="Gotoh Y."/>
            <person name="Hayashi T."/>
        </authorList>
    </citation>
    <scope>NUCLEOTIDE SEQUENCE [LARGE SCALE GENOMIC DNA]</scope>
    <source>
        <strain evidence="2">L5</strain>
    </source>
</reference>
<keyword evidence="1" id="KW-0812">Transmembrane</keyword>
<keyword evidence="3" id="KW-1185">Reference proteome</keyword>
<keyword evidence="1" id="KW-0472">Membrane</keyword>
<feature type="transmembrane region" description="Helical" evidence="1">
    <location>
        <begin position="6"/>
        <end position="22"/>
    </location>
</feature>
<protein>
    <submittedName>
        <fullName evidence="2">Uncharacterized protein</fullName>
    </submittedName>
</protein>
<dbReference type="EMBL" id="BNGU01000005">
    <property type="protein sequence ID" value="GHM59215.1"/>
    <property type="molecule type" value="Genomic_DNA"/>
</dbReference>
<gene>
    <name evidence="2" type="ORF">sL5_02080</name>
</gene>
<name>A0A8J3HUL5_9RICK</name>
<evidence type="ECO:0000256" key="1">
    <source>
        <dbReference type="SAM" id="Phobius"/>
    </source>
</evidence>
<dbReference type="Proteomes" id="UP000637906">
    <property type="component" value="Unassembled WGS sequence"/>
</dbReference>
<comment type="caution">
    <text evidence="2">The sequence shown here is derived from an EMBL/GenBank/DDBJ whole genome shotgun (WGS) entry which is preliminary data.</text>
</comment>
<sequence>MTYQIIIYLVIIAAILLFYVSRKIHLSKVTSKSTANNDQDLYEEEDLKLYKEKKKKEILKHQLLLKSYSKGSLNEAAVDDTRVVSVIEPIGKWTKLVMNEHFMKLMNLKHERKGGFWQIFVSMQGMMQGKSRYKGR</sequence>
<dbReference type="AlphaFoldDB" id="A0A8J3HUL5"/>
<keyword evidence="1" id="KW-1133">Transmembrane helix</keyword>
<proteinExistence type="predicted"/>
<evidence type="ECO:0000313" key="3">
    <source>
        <dbReference type="Proteomes" id="UP000637906"/>
    </source>
</evidence>